<name>F5RAT7_METUF</name>
<proteinExistence type="predicted"/>
<accession>F5RAT7</accession>
<dbReference type="EMBL" id="AFHG01000041">
    <property type="protein sequence ID" value="EGK72308.1"/>
    <property type="molecule type" value="Genomic_DNA"/>
</dbReference>
<dbReference type="STRING" id="1000565.METUNv1_01424"/>
<organism evidence="3 4">
    <name type="scientific">Methyloversatilis universalis (strain ATCC BAA-1314 / DSM 25237 / JCM 13912 / CCUG 52030 / FAM5)</name>
    <dbReference type="NCBI Taxonomy" id="1000565"/>
    <lineage>
        <taxon>Bacteria</taxon>
        <taxon>Pseudomonadati</taxon>
        <taxon>Pseudomonadota</taxon>
        <taxon>Betaproteobacteria</taxon>
        <taxon>Nitrosomonadales</taxon>
        <taxon>Sterolibacteriaceae</taxon>
        <taxon>Methyloversatilis</taxon>
    </lineage>
</organism>
<evidence type="ECO:0000313" key="4">
    <source>
        <dbReference type="Proteomes" id="UP000005019"/>
    </source>
</evidence>
<dbReference type="OrthoDB" id="8563047at2"/>
<comment type="caution">
    <text evidence="3">The sequence shown here is derived from an EMBL/GenBank/DDBJ whole genome shotgun (WGS) entry which is preliminary data.</text>
</comment>
<evidence type="ECO:0000313" key="3">
    <source>
        <dbReference type="EMBL" id="EGK72308.1"/>
    </source>
</evidence>
<dbReference type="NCBIfam" id="TIGR02595">
    <property type="entry name" value="PEP_CTERM"/>
    <property type="match status" value="1"/>
</dbReference>
<feature type="signal peptide" evidence="1">
    <location>
        <begin position="1"/>
        <end position="25"/>
    </location>
</feature>
<keyword evidence="1" id="KW-0732">Signal</keyword>
<keyword evidence="4" id="KW-1185">Reference proteome</keyword>
<dbReference type="Proteomes" id="UP000005019">
    <property type="component" value="Unassembled WGS sequence"/>
</dbReference>
<dbReference type="RefSeq" id="WP_008060225.1">
    <property type="nucleotide sequence ID" value="NZ_AFHG01000041.1"/>
</dbReference>
<dbReference type="InterPro" id="IPR013424">
    <property type="entry name" value="Ice-binding_C"/>
</dbReference>
<reference evidence="3 4" key="1">
    <citation type="journal article" date="2011" name="J. Bacteriol.">
        <title>Genome sequence of Methyloversatilis universalis FAM5T, a methylotrophic representative of the order Rhodocyclales.</title>
        <authorList>
            <person name="Kittichotirat W."/>
            <person name="Good N.M."/>
            <person name="Hall R."/>
            <person name="Bringel F."/>
            <person name="Lajus A."/>
            <person name="Medigue C."/>
            <person name="Smalley N.E."/>
            <person name="Beck D."/>
            <person name="Bumgarner R."/>
            <person name="Vuilleumier S."/>
            <person name="Kalyuzhnaya M.G."/>
        </authorList>
    </citation>
    <scope>NUCLEOTIDE SEQUENCE [LARGE SCALE GENOMIC DNA]</scope>
    <source>
        <strain evidence="4">ATCC BAA-1314 / JCM 13912 / FAM5</strain>
    </source>
</reference>
<dbReference type="AlphaFoldDB" id="F5RAT7"/>
<dbReference type="eggNOG" id="ENOG5033NGI">
    <property type="taxonomic scope" value="Bacteria"/>
</dbReference>
<dbReference type="Pfam" id="PF07589">
    <property type="entry name" value="PEP-CTERM"/>
    <property type="match status" value="1"/>
</dbReference>
<evidence type="ECO:0000259" key="2">
    <source>
        <dbReference type="Pfam" id="PF07589"/>
    </source>
</evidence>
<protein>
    <recommendedName>
        <fullName evidence="2">Ice-binding protein C-terminal domain-containing protein</fullName>
    </recommendedName>
</protein>
<feature type="chain" id="PRO_5003331371" description="Ice-binding protein C-terminal domain-containing protein" evidence="1">
    <location>
        <begin position="26"/>
        <end position="218"/>
    </location>
</feature>
<sequence length="218" mass="21949">MSFHRLLSASALCALSAVLSSTALAASARWDTSLAGSDGSGASSASPWATGSVAAEWNVFDSTTTDSTPDIAGSGSLSQLNPAAGSFLTGTGNLYSAGGAAVFSATLDTVLNGTWTVWLRTATQGTSLDGLATLNGVAAEKTVSYSAALGGFGGSEEEAYWRWTVTDVTGLQFAFGSSAAHTSLDQLAIFAAPVPEPSTWLSLAAGLSLLGALARRRA</sequence>
<gene>
    <name evidence="3" type="ORF">METUNv1_01424</name>
</gene>
<evidence type="ECO:0000256" key="1">
    <source>
        <dbReference type="SAM" id="SignalP"/>
    </source>
</evidence>
<feature type="domain" description="Ice-binding protein C-terminal" evidence="2">
    <location>
        <begin position="193"/>
        <end position="217"/>
    </location>
</feature>